<feature type="transmembrane region" description="Helical" evidence="9">
    <location>
        <begin position="439"/>
        <end position="464"/>
    </location>
</feature>
<dbReference type="EMBL" id="HBNS01037873">
    <property type="protein sequence ID" value="CAE4635083.1"/>
    <property type="molecule type" value="Transcribed_RNA"/>
</dbReference>
<dbReference type="InterPro" id="IPR035952">
    <property type="entry name" value="Rhomboid-like_sf"/>
</dbReference>
<dbReference type="GO" id="GO:0006508">
    <property type="term" value="P:proteolysis"/>
    <property type="evidence" value="ECO:0007669"/>
    <property type="project" value="UniProtKB-KW"/>
</dbReference>
<feature type="transmembrane region" description="Helical" evidence="9">
    <location>
        <begin position="29"/>
        <end position="50"/>
    </location>
</feature>
<accession>A0A7S4S5B7</accession>
<dbReference type="AlphaFoldDB" id="A0A7S4S5B7"/>
<feature type="compositionally biased region" description="Polar residues" evidence="8">
    <location>
        <begin position="7"/>
        <end position="24"/>
    </location>
</feature>
<evidence type="ECO:0000256" key="2">
    <source>
        <dbReference type="ARBA" id="ARBA00009045"/>
    </source>
</evidence>
<feature type="domain" description="Peptidase S54 rhomboid" evidence="10">
    <location>
        <begin position="91"/>
        <end position="255"/>
    </location>
</feature>
<evidence type="ECO:0000256" key="7">
    <source>
        <dbReference type="ARBA" id="ARBA00023136"/>
    </source>
</evidence>
<comment type="subcellular location">
    <subcellularLocation>
        <location evidence="1">Membrane</location>
        <topology evidence="1">Multi-pass membrane protein</topology>
    </subcellularLocation>
</comment>
<dbReference type="SUPFAM" id="SSF144091">
    <property type="entry name" value="Rhomboid-like"/>
    <property type="match status" value="1"/>
</dbReference>
<evidence type="ECO:0000256" key="1">
    <source>
        <dbReference type="ARBA" id="ARBA00004141"/>
    </source>
</evidence>
<evidence type="ECO:0000256" key="4">
    <source>
        <dbReference type="ARBA" id="ARBA00022692"/>
    </source>
</evidence>
<gene>
    <name evidence="11" type="ORF">DBRI00130_LOCUS29574</name>
</gene>
<dbReference type="PANTHER" id="PTHR43066:SF1">
    <property type="entry name" value="RHOMBOID PROTEIN 2"/>
    <property type="match status" value="1"/>
</dbReference>
<dbReference type="InterPro" id="IPR022764">
    <property type="entry name" value="Peptidase_S54_rhomboid_dom"/>
</dbReference>
<reference evidence="11" key="1">
    <citation type="submission" date="2021-01" db="EMBL/GenBank/DDBJ databases">
        <authorList>
            <person name="Corre E."/>
            <person name="Pelletier E."/>
            <person name="Niang G."/>
            <person name="Scheremetjew M."/>
            <person name="Finn R."/>
            <person name="Kale V."/>
            <person name="Holt S."/>
            <person name="Cochrane G."/>
            <person name="Meng A."/>
            <person name="Brown T."/>
            <person name="Cohen L."/>
        </authorList>
    </citation>
    <scope>NUCLEOTIDE SEQUENCE</scope>
    <source>
        <strain evidence="11">GSO104</strain>
    </source>
</reference>
<dbReference type="GO" id="GO:0004252">
    <property type="term" value="F:serine-type endopeptidase activity"/>
    <property type="evidence" value="ECO:0007669"/>
    <property type="project" value="InterPro"/>
</dbReference>
<dbReference type="GO" id="GO:0016020">
    <property type="term" value="C:membrane"/>
    <property type="evidence" value="ECO:0007669"/>
    <property type="project" value="UniProtKB-SubCell"/>
</dbReference>
<organism evidence="11">
    <name type="scientific">Ditylum brightwellii</name>
    <dbReference type="NCBI Taxonomy" id="49249"/>
    <lineage>
        <taxon>Eukaryota</taxon>
        <taxon>Sar</taxon>
        <taxon>Stramenopiles</taxon>
        <taxon>Ochrophyta</taxon>
        <taxon>Bacillariophyta</taxon>
        <taxon>Mediophyceae</taxon>
        <taxon>Lithodesmiophycidae</taxon>
        <taxon>Lithodesmiales</taxon>
        <taxon>Lithodesmiaceae</taxon>
        <taxon>Ditylum</taxon>
    </lineage>
</organism>
<keyword evidence="7 9" id="KW-0472">Membrane</keyword>
<evidence type="ECO:0000256" key="6">
    <source>
        <dbReference type="ARBA" id="ARBA00022989"/>
    </source>
</evidence>
<feature type="transmembrane region" description="Helical" evidence="9">
    <location>
        <begin position="132"/>
        <end position="155"/>
    </location>
</feature>
<keyword evidence="4 9" id="KW-0812">Transmembrane</keyword>
<feature type="transmembrane region" description="Helical" evidence="9">
    <location>
        <begin position="237"/>
        <end position="255"/>
    </location>
</feature>
<evidence type="ECO:0000256" key="3">
    <source>
        <dbReference type="ARBA" id="ARBA00022670"/>
    </source>
</evidence>
<keyword evidence="5" id="KW-0378">Hydrolase</keyword>
<feature type="region of interest" description="Disordered" evidence="8">
    <location>
        <begin position="1"/>
        <end position="24"/>
    </location>
</feature>
<evidence type="ECO:0000256" key="9">
    <source>
        <dbReference type="SAM" id="Phobius"/>
    </source>
</evidence>
<dbReference type="Pfam" id="PF01694">
    <property type="entry name" value="Rhomboid"/>
    <property type="match status" value="1"/>
</dbReference>
<evidence type="ECO:0000256" key="5">
    <source>
        <dbReference type="ARBA" id="ARBA00022801"/>
    </source>
</evidence>
<name>A0A7S4S5B7_9STRA</name>
<evidence type="ECO:0000259" key="10">
    <source>
        <dbReference type="Pfam" id="PF01694"/>
    </source>
</evidence>
<feature type="transmembrane region" description="Helical" evidence="9">
    <location>
        <begin position="261"/>
        <end position="278"/>
    </location>
</feature>
<sequence length="605" mass="67353">MIRVSCPASSPSSLQQRKPKKQNQNIEQIFNRPSTTILLLLNVCLAFYYWNNRIDPYSVSKIYSKIMGLNNNNNNNNNEEEGNGGGESQYQLWRSFTGATAHFEPMHLGFNMMSLYSSGMALEEYYYGSIKFLWYNICLIIWTTCIMMCIVSIQIKHAKGNTLRITQLSETSTVGYSGVLFAWMVITSLEHDTTCPVPFLKDVCFDTHSFFDDGIKFNASPLVSLVVAQFIMPRVSFVGHLAGIVCGFALHWNLIPVESLGSPHVLIPGVLICHYWLVRKIILVGKCRNEESGDGGANTIGTMEQFDEEVDNISSFLLSNNNDGELEDGGNDDDNNDSLVRTAQKRKTKRMIQKYILLSKIQKIMIGVSILSPFVLSWNQSMVLSQCLTTILHYHCVKSDGMLMLFKHDNSNSSGMNVRKRQYHALLEQKRNKVLWRGYIVSVVLLLITDAMSMSSWCFLGWYLPVERTTAAANPILSSLISFGSGRGWGDLYLSSFVVAITICMLRLLINLVGLVVASKVLLSSSSTSSSLSSTASSGSIGDENGIFVHVFGWPLRWSKDLGDVMFVHYVSKHNEPSWIPFGGSGNTLGGSGSIAPSLEVSPWI</sequence>
<dbReference type="Gene3D" id="1.20.1540.10">
    <property type="entry name" value="Rhomboid-like"/>
    <property type="match status" value="1"/>
</dbReference>
<keyword evidence="3" id="KW-0645">Protease</keyword>
<evidence type="ECO:0000256" key="8">
    <source>
        <dbReference type="SAM" id="MobiDB-lite"/>
    </source>
</evidence>
<dbReference type="PANTHER" id="PTHR43066">
    <property type="entry name" value="RHOMBOID-RELATED PROTEIN"/>
    <property type="match status" value="1"/>
</dbReference>
<comment type="similarity">
    <text evidence="2">Belongs to the peptidase S54 family.</text>
</comment>
<proteinExistence type="inferred from homology"/>
<evidence type="ECO:0000313" key="11">
    <source>
        <dbReference type="EMBL" id="CAE4635083.1"/>
    </source>
</evidence>
<feature type="transmembrane region" description="Helical" evidence="9">
    <location>
        <begin position="492"/>
        <end position="518"/>
    </location>
</feature>
<keyword evidence="6 9" id="KW-1133">Transmembrane helix</keyword>
<protein>
    <recommendedName>
        <fullName evidence="10">Peptidase S54 rhomboid domain-containing protein</fullName>
    </recommendedName>
</protein>